<proteinExistence type="inferred from homology"/>
<dbReference type="Proteomes" id="UP000182375">
    <property type="component" value="Unassembled WGS sequence"/>
</dbReference>
<comment type="cofactor">
    <cofactor evidence="1 6">
        <name>Zn(2+)</name>
        <dbReference type="ChEBI" id="CHEBI:29105"/>
    </cofactor>
</comment>
<comment type="similarity">
    <text evidence="2 6">Belongs to the zinc-containing alcohol dehydrogenase family.</text>
</comment>
<dbReference type="Pfam" id="PF00107">
    <property type="entry name" value="ADH_zinc_N"/>
    <property type="match status" value="1"/>
</dbReference>
<keyword evidence="3 6" id="KW-0479">Metal-binding</keyword>
<dbReference type="AlphaFoldDB" id="A0A1H5FNZ0"/>
<evidence type="ECO:0000256" key="6">
    <source>
        <dbReference type="RuleBase" id="RU361277"/>
    </source>
</evidence>
<dbReference type="SUPFAM" id="SSF51735">
    <property type="entry name" value="NAD(P)-binding Rossmann-fold domains"/>
    <property type="match status" value="1"/>
</dbReference>
<organism evidence="8 9">
    <name type="scientific">Streptomyces misionensis</name>
    <dbReference type="NCBI Taxonomy" id="67331"/>
    <lineage>
        <taxon>Bacteria</taxon>
        <taxon>Bacillati</taxon>
        <taxon>Actinomycetota</taxon>
        <taxon>Actinomycetes</taxon>
        <taxon>Kitasatosporales</taxon>
        <taxon>Streptomycetaceae</taxon>
        <taxon>Streptomyces</taxon>
    </lineage>
</organism>
<reference evidence="8 9" key="1">
    <citation type="submission" date="2016-10" db="EMBL/GenBank/DDBJ databases">
        <authorList>
            <person name="de Groot N.N."/>
        </authorList>
    </citation>
    <scope>NUCLEOTIDE SEQUENCE [LARGE SCALE GENOMIC DNA]</scope>
    <source>
        <strain evidence="8 9">DSM 40306</strain>
    </source>
</reference>
<accession>A0A1H5FNZ0</accession>
<dbReference type="GO" id="GO:0016491">
    <property type="term" value="F:oxidoreductase activity"/>
    <property type="evidence" value="ECO:0007669"/>
    <property type="project" value="UniProtKB-KW"/>
</dbReference>
<dbReference type="Pfam" id="PF08240">
    <property type="entry name" value="ADH_N"/>
    <property type="match status" value="1"/>
</dbReference>
<dbReference type="PANTHER" id="PTHR43350:SF17">
    <property type="entry name" value="NAD-DEPENDENT ALCOHOL DEHYDROGENASE"/>
    <property type="match status" value="1"/>
</dbReference>
<dbReference type="CDD" id="cd08254">
    <property type="entry name" value="hydroxyacyl_CoA_DH"/>
    <property type="match status" value="1"/>
</dbReference>
<dbReference type="STRING" id="67331.SAMN04490357_6750"/>
<dbReference type="RefSeq" id="WP_074994891.1">
    <property type="nucleotide sequence ID" value="NZ_FNTD01000004.1"/>
</dbReference>
<evidence type="ECO:0000256" key="3">
    <source>
        <dbReference type="ARBA" id="ARBA00022723"/>
    </source>
</evidence>
<dbReference type="InterPro" id="IPR002328">
    <property type="entry name" value="ADH_Zn_CS"/>
</dbReference>
<dbReference type="InterPro" id="IPR036291">
    <property type="entry name" value="NAD(P)-bd_dom_sf"/>
</dbReference>
<dbReference type="SMART" id="SM00829">
    <property type="entry name" value="PKS_ER"/>
    <property type="match status" value="1"/>
</dbReference>
<evidence type="ECO:0000256" key="2">
    <source>
        <dbReference type="ARBA" id="ARBA00008072"/>
    </source>
</evidence>
<dbReference type="SUPFAM" id="SSF50129">
    <property type="entry name" value="GroES-like"/>
    <property type="match status" value="1"/>
</dbReference>
<dbReference type="InterPro" id="IPR020843">
    <property type="entry name" value="ER"/>
</dbReference>
<protein>
    <submittedName>
        <fullName evidence="8">D-arabinose 1-dehydrogenase, Zn-dependent alcohol dehydrogenase family</fullName>
    </submittedName>
</protein>
<evidence type="ECO:0000256" key="1">
    <source>
        <dbReference type="ARBA" id="ARBA00001947"/>
    </source>
</evidence>
<evidence type="ECO:0000313" key="8">
    <source>
        <dbReference type="EMBL" id="SEE05156.1"/>
    </source>
</evidence>
<feature type="domain" description="Enoyl reductase (ER)" evidence="7">
    <location>
        <begin position="9"/>
        <end position="354"/>
    </location>
</feature>
<dbReference type="Gene3D" id="3.40.50.720">
    <property type="entry name" value="NAD(P)-binding Rossmann-like Domain"/>
    <property type="match status" value="1"/>
</dbReference>
<evidence type="ECO:0000256" key="5">
    <source>
        <dbReference type="ARBA" id="ARBA00023002"/>
    </source>
</evidence>
<evidence type="ECO:0000259" key="7">
    <source>
        <dbReference type="SMART" id="SM00829"/>
    </source>
</evidence>
<dbReference type="InterPro" id="IPR011032">
    <property type="entry name" value="GroES-like_sf"/>
</dbReference>
<sequence>MSTSTMLAGRLHLDTLTFAVEEVPIPVPGPGEVLVEVRAAGVCLSDVHLIDGSISPFFPVDVVRESGAVTLGHEVAGVVHTLGPDVRGAWTPGQPVVLQAGQACGECEDCVRRRSTCRRPLTRGVDYDGGWAQYTLAREDTLVPLPDHLPFDQAAIIPDAVSTPYAAIVEAGAVRPAQAVGIWGAGGLGAHGVRLARLAGAAPVIAVDPLPTARERALAFGADLALDPAAPDFAQAIAEATAGQGIHAAFDFAGVAAARAQATASLGPGGVLVLVGLTPEPLTVTDSLDLCFQTQQILGHYGSGDDHVEQLIRLASAGRLDLTPSVTAHIPLSEAADAVARLEQKIGDPIRLVLTP</sequence>
<dbReference type="PROSITE" id="PS00059">
    <property type="entry name" value="ADH_ZINC"/>
    <property type="match status" value="1"/>
</dbReference>
<evidence type="ECO:0000313" key="9">
    <source>
        <dbReference type="Proteomes" id="UP000182375"/>
    </source>
</evidence>
<keyword evidence="5" id="KW-0560">Oxidoreductase</keyword>
<dbReference type="EMBL" id="FNTD01000004">
    <property type="protein sequence ID" value="SEE05156.1"/>
    <property type="molecule type" value="Genomic_DNA"/>
</dbReference>
<dbReference type="Gene3D" id="3.90.180.10">
    <property type="entry name" value="Medium-chain alcohol dehydrogenases, catalytic domain"/>
    <property type="match status" value="1"/>
</dbReference>
<name>A0A1H5FNZ0_9ACTN</name>
<evidence type="ECO:0000256" key="4">
    <source>
        <dbReference type="ARBA" id="ARBA00022833"/>
    </source>
</evidence>
<gene>
    <name evidence="8" type="ORF">SAMN04490357_6750</name>
</gene>
<dbReference type="InterPro" id="IPR013149">
    <property type="entry name" value="ADH-like_C"/>
</dbReference>
<dbReference type="GeneID" id="95515775"/>
<dbReference type="InterPro" id="IPR013154">
    <property type="entry name" value="ADH-like_N"/>
</dbReference>
<dbReference type="GO" id="GO:0008270">
    <property type="term" value="F:zinc ion binding"/>
    <property type="evidence" value="ECO:0007669"/>
    <property type="project" value="InterPro"/>
</dbReference>
<dbReference type="PANTHER" id="PTHR43350">
    <property type="entry name" value="NAD-DEPENDENT ALCOHOL DEHYDROGENASE"/>
    <property type="match status" value="1"/>
</dbReference>
<keyword evidence="4 6" id="KW-0862">Zinc</keyword>